<keyword evidence="3" id="KW-1185">Reference proteome</keyword>
<dbReference type="Proteomes" id="UP000485058">
    <property type="component" value="Unassembled WGS sequence"/>
</dbReference>
<accession>A0A699Z9Y5</accession>
<reference evidence="2 3" key="1">
    <citation type="submission" date="2020-02" db="EMBL/GenBank/DDBJ databases">
        <title>Draft genome sequence of Haematococcus lacustris strain NIES-144.</title>
        <authorList>
            <person name="Morimoto D."/>
            <person name="Nakagawa S."/>
            <person name="Yoshida T."/>
            <person name="Sawayama S."/>
        </authorList>
    </citation>
    <scope>NUCLEOTIDE SEQUENCE [LARGE SCALE GENOMIC DNA]</scope>
    <source>
        <strain evidence="2 3">NIES-144</strain>
    </source>
</reference>
<comment type="caution">
    <text evidence="2">The sequence shown here is derived from an EMBL/GenBank/DDBJ whole genome shotgun (WGS) entry which is preliminary data.</text>
</comment>
<gene>
    <name evidence="2" type="ORF">HaLaN_12392</name>
</gene>
<name>A0A699Z9Y5_HAELA</name>
<organism evidence="2 3">
    <name type="scientific">Haematococcus lacustris</name>
    <name type="common">Green alga</name>
    <name type="synonym">Haematococcus pluvialis</name>
    <dbReference type="NCBI Taxonomy" id="44745"/>
    <lineage>
        <taxon>Eukaryota</taxon>
        <taxon>Viridiplantae</taxon>
        <taxon>Chlorophyta</taxon>
        <taxon>core chlorophytes</taxon>
        <taxon>Chlorophyceae</taxon>
        <taxon>CS clade</taxon>
        <taxon>Chlamydomonadales</taxon>
        <taxon>Haematococcaceae</taxon>
        <taxon>Haematococcus</taxon>
    </lineage>
</organism>
<dbReference type="AlphaFoldDB" id="A0A699Z9Y5"/>
<feature type="non-terminal residue" evidence="2">
    <location>
        <position position="136"/>
    </location>
</feature>
<evidence type="ECO:0000256" key="1">
    <source>
        <dbReference type="SAM" id="MobiDB-lite"/>
    </source>
</evidence>
<feature type="region of interest" description="Disordered" evidence="1">
    <location>
        <begin position="116"/>
        <end position="136"/>
    </location>
</feature>
<dbReference type="EMBL" id="BLLF01000936">
    <property type="protein sequence ID" value="GFH16046.1"/>
    <property type="molecule type" value="Genomic_DNA"/>
</dbReference>
<protein>
    <submittedName>
        <fullName evidence="2">Uncharacterized protein</fullName>
    </submittedName>
</protein>
<feature type="compositionally biased region" description="Gly residues" evidence="1">
    <location>
        <begin position="116"/>
        <end position="127"/>
    </location>
</feature>
<sequence>MILAAHVPGPSPCPSPSFHNLAVASVVANVVWAWASLQHRPSDLTWSQVQHCICRDGGSLLADSCTVPQTLANLAWGLAVLQLRDEAVWQAVLAAVLTGLTGRQAAHTHYHQGQGLQGSCGPQGQGQGQWSDMQQQ</sequence>
<evidence type="ECO:0000313" key="2">
    <source>
        <dbReference type="EMBL" id="GFH16046.1"/>
    </source>
</evidence>
<evidence type="ECO:0000313" key="3">
    <source>
        <dbReference type="Proteomes" id="UP000485058"/>
    </source>
</evidence>
<proteinExistence type="predicted"/>